<name>A0ABS9WFC3_9ACTN</name>
<keyword evidence="3" id="KW-1185">Reference proteome</keyword>
<reference evidence="2" key="1">
    <citation type="submission" date="2021-11" db="EMBL/GenBank/DDBJ databases">
        <title>A Novel Adlercreutzia Species, isolated from a Allomyrina dichotoma larva feces.</title>
        <authorList>
            <person name="Suh M.K."/>
        </authorList>
    </citation>
    <scope>NUCLEOTIDE SEQUENCE</scope>
    <source>
        <strain evidence="2">JBNU-10</strain>
    </source>
</reference>
<dbReference type="InterPro" id="IPR025579">
    <property type="entry name" value="DUF4357"/>
</dbReference>
<dbReference type="Proteomes" id="UP001430755">
    <property type="component" value="Unassembled WGS sequence"/>
</dbReference>
<feature type="domain" description="DUF4357" evidence="1">
    <location>
        <begin position="226"/>
        <end position="280"/>
    </location>
</feature>
<gene>
    <name evidence="2" type="ORF">LPT13_04265</name>
</gene>
<organism evidence="2 3">
    <name type="scientific">Adlercreutzia faecimuris</name>
    <dbReference type="NCBI Taxonomy" id="2897341"/>
    <lineage>
        <taxon>Bacteria</taxon>
        <taxon>Bacillati</taxon>
        <taxon>Actinomycetota</taxon>
        <taxon>Coriobacteriia</taxon>
        <taxon>Eggerthellales</taxon>
        <taxon>Eggerthellaceae</taxon>
        <taxon>Adlercreutzia</taxon>
    </lineage>
</organism>
<evidence type="ECO:0000259" key="1">
    <source>
        <dbReference type="Pfam" id="PF14267"/>
    </source>
</evidence>
<sequence length="293" mass="32187">MAIIDLKTLTMQVINGDPEGIKICRVAGSTLVTVVVPRQILGEAKALPDIPKRGIYYLLDDMQGRLRRVYAGQTVKGILRLDDHNSRKEWWNKAVMFLAPDSEFSMDVVSGLEALAIQYIRRHGAYEVENSNDPKPYIDPYTEAFIHSLHDDILFRMTLLGFGLDAIGDEGHAAVGLFHTTRRGVRGIGRYDAAEGTFEVLEGSMIDLDRVPGSRKSPVKSLVALREELEGAGGIVPGEGPLFRLARPVSFTSPSMAADFVLGGSCNGWTEWVDEEGRTLSDIFRSTPHAGEG</sequence>
<dbReference type="EMBL" id="JAJMLW010000001">
    <property type="protein sequence ID" value="MCI2241568.1"/>
    <property type="molecule type" value="Genomic_DNA"/>
</dbReference>
<dbReference type="Pfam" id="PF14267">
    <property type="entry name" value="DUF4357"/>
    <property type="match status" value="1"/>
</dbReference>
<proteinExistence type="predicted"/>
<evidence type="ECO:0000313" key="3">
    <source>
        <dbReference type="Proteomes" id="UP001430755"/>
    </source>
</evidence>
<dbReference type="RefSeq" id="WP_242163853.1">
    <property type="nucleotide sequence ID" value="NZ_JAJMLW010000001.1"/>
</dbReference>
<evidence type="ECO:0000313" key="2">
    <source>
        <dbReference type="EMBL" id="MCI2241568.1"/>
    </source>
</evidence>
<accession>A0ABS9WFC3</accession>
<dbReference type="CDD" id="cd10447">
    <property type="entry name" value="GIY-YIG_unchar_2"/>
    <property type="match status" value="1"/>
</dbReference>
<protein>
    <submittedName>
        <fullName evidence="2">GIY-YIG nuclease family protein</fullName>
    </submittedName>
</protein>
<comment type="caution">
    <text evidence="2">The sequence shown here is derived from an EMBL/GenBank/DDBJ whole genome shotgun (WGS) entry which is preliminary data.</text>
</comment>